<evidence type="ECO:0000313" key="8">
    <source>
        <dbReference type="EMBL" id="KAK9938158.1"/>
    </source>
</evidence>
<evidence type="ECO:0000259" key="7">
    <source>
        <dbReference type="PROSITE" id="PS50600"/>
    </source>
</evidence>
<keyword evidence="6" id="KW-1133">Transmembrane helix</keyword>
<feature type="coiled-coil region" evidence="4">
    <location>
        <begin position="385"/>
        <end position="416"/>
    </location>
</feature>
<feature type="region of interest" description="Disordered" evidence="5">
    <location>
        <begin position="515"/>
        <end position="534"/>
    </location>
</feature>
<evidence type="ECO:0000256" key="3">
    <source>
        <dbReference type="ARBA" id="ARBA00022801"/>
    </source>
</evidence>
<gene>
    <name evidence="8" type="ORF">M0R45_014913</name>
</gene>
<dbReference type="GO" id="GO:0006508">
    <property type="term" value="P:proteolysis"/>
    <property type="evidence" value="ECO:0007669"/>
    <property type="project" value="UniProtKB-KW"/>
</dbReference>
<dbReference type="PROSITE" id="PS50600">
    <property type="entry name" value="ULP_PROTEASE"/>
    <property type="match status" value="1"/>
</dbReference>
<dbReference type="Proteomes" id="UP001457282">
    <property type="component" value="Unassembled WGS sequence"/>
</dbReference>
<feature type="transmembrane region" description="Helical" evidence="6">
    <location>
        <begin position="230"/>
        <end position="253"/>
    </location>
</feature>
<dbReference type="PANTHER" id="PTHR34835:SF34">
    <property type="entry name" value="OS08G0555500 PROTEIN"/>
    <property type="match status" value="1"/>
</dbReference>
<protein>
    <recommendedName>
        <fullName evidence="7">Ubiquitin-like protease family profile domain-containing protein</fullName>
    </recommendedName>
</protein>
<evidence type="ECO:0000256" key="6">
    <source>
        <dbReference type="SAM" id="Phobius"/>
    </source>
</evidence>
<reference evidence="8 9" key="1">
    <citation type="journal article" date="2023" name="G3 (Bethesda)">
        <title>A chromosome-length genome assembly and annotation of blackberry (Rubus argutus, cv. 'Hillquist').</title>
        <authorList>
            <person name="Bruna T."/>
            <person name="Aryal R."/>
            <person name="Dudchenko O."/>
            <person name="Sargent D.J."/>
            <person name="Mead D."/>
            <person name="Buti M."/>
            <person name="Cavallini A."/>
            <person name="Hytonen T."/>
            <person name="Andres J."/>
            <person name="Pham M."/>
            <person name="Weisz D."/>
            <person name="Mascagni F."/>
            <person name="Usai G."/>
            <person name="Natali L."/>
            <person name="Bassil N."/>
            <person name="Fernandez G.E."/>
            <person name="Lomsadze A."/>
            <person name="Armour M."/>
            <person name="Olukolu B."/>
            <person name="Poorten T."/>
            <person name="Britton C."/>
            <person name="Davik J."/>
            <person name="Ashrafi H."/>
            <person name="Aiden E.L."/>
            <person name="Borodovsky M."/>
            <person name="Worthington M."/>
        </authorList>
    </citation>
    <scope>NUCLEOTIDE SEQUENCE [LARGE SCALE GENOMIC DNA]</scope>
    <source>
        <strain evidence="8">PI 553951</strain>
    </source>
</reference>
<evidence type="ECO:0000256" key="4">
    <source>
        <dbReference type="SAM" id="Coils"/>
    </source>
</evidence>
<dbReference type="EMBL" id="JBEDUW010000003">
    <property type="protein sequence ID" value="KAK9938158.1"/>
    <property type="molecule type" value="Genomic_DNA"/>
</dbReference>
<evidence type="ECO:0000256" key="1">
    <source>
        <dbReference type="ARBA" id="ARBA00005234"/>
    </source>
</evidence>
<dbReference type="PANTHER" id="PTHR34835">
    <property type="entry name" value="OS07G0283600 PROTEIN-RELATED"/>
    <property type="match status" value="1"/>
</dbReference>
<dbReference type="SUPFAM" id="SSF54001">
    <property type="entry name" value="Cysteine proteinases"/>
    <property type="match status" value="1"/>
</dbReference>
<organism evidence="8 9">
    <name type="scientific">Rubus argutus</name>
    <name type="common">Southern blackberry</name>
    <dbReference type="NCBI Taxonomy" id="59490"/>
    <lineage>
        <taxon>Eukaryota</taxon>
        <taxon>Viridiplantae</taxon>
        <taxon>Streptophyta</taxon>
        <taxon>Embryophyta</taxon>
        <taxon>Tracheophyta</taxon>
        <taxon>Spermatophyta</taxon>
        <taxon>Magnoliopsida</taxon>
        <taxon>eudicotyledons</taxon>
        <taxon>Gunneridae</taxon>
        <taxon>Pentapetalae</taxon>
        <taxon>rosids</taxon>
        <taxon>fabids</taxon>
        <taxon>Rosales</taxon>
        <taxon>Rosaceae</taxon>
        <taxon>Rosoideae</taxon>
        <taxon>Rosoideae incertae sedis</taxon>
        <taxon>Rubus</taxon>
    </lineage>
</organism>
<comment type="similarity">
    <text evidence="1">Belongs to the peptidase C48 family.</text>
</comment>
<keyword evidence="6" id="KW-0812">Transmembrane</keyword>
<keyword evidence="6" id="KW-0472">Membrane</keyword>
<name>A0AAW1XQ71_RUBAR</name>
<keyword evidence="4" id="KW-0175">Coiled coil</keyword>
<feature type="domain" description="Ubiquitin-like protease family profile" evidence="7">
    <location>
        <begin position="603"/>
        <end position="792"/>
    </location>
</feature>
<accession>A0AAW1XQ71</accession>
<dbReference type="InterPro" id="IPR003653">
    <property type="entry name" value="Peptidase_C48_C"/>
</dbReference>
<evidence type="ECO:0000256" key="2">
    <source>
        <dbReference type="ARBA" id="ARBA00022670"/>
    </source>
</evidence>
<dbReference type="GO" id="GO:0008234">
    <property type="term" value="F:cysteine-type peptidase activity"/>
    <property type="evidence" value="ECO:0007669"/>
    <property type="project" value="InterPro"/>
</dbReference>
<keyword evidence="2" id="KW-0645">Protease</keyword>
<evidence type="ECO:0000313" key="9">
    <source>
        <dbReference type="Proteomes" id="UP001457282"/>
    </source>
</evidence>
<dbReference type="Gene3D" id="3.40.395.10">
    <property type="entry name" value="Adenoviral Proteinase, Chain A"/>
    <property type="match status" value="1"/>
</dbReference>
<dbReference type="Pfam" id="PF02902">
    <property type="entry name" value="Peptidase_C48"/>
    <property type="match status" value="1"/>
</dbReference>
<keyword evidence="3" id="KW-0378">Hydrolase</keyword>
<keyword evidence="9" id="KW-1185">Reference proteome</keyword>
<dbReference type="AlphaFoldDB" id="A0AAW1XQ71"/>
<sequence>MLMEEDKRCEKRIGKRKMMKEDIIQPTPSDKEWDAKLVAQWSQKDAAKKLQDSCLKAAKKLQRSRLHASSSRNTGKEISEVVNSGGEKLIFTSCQPLDFCITVDNFTAVQKEAVRDMGFGSLLAIGYRKIRRSLCCYMVQHFDPEKSSVEMHGKKLEIDQVDFSYVMGLQDHDFWLKEKRIKVEMKGSLHDACMKNLFDAFVTIDDDGKEKIYFSKLIHIFSTHQDVDDIFKVAFVLYTIGVLLCPSLSLYYMHASYLLPLRHTGDIRLLNWADYSFNYLVEGIRAFKSGNRKGIGNSRPRIIGCMLFLQLFYCDAIAVGRRYRDFSIPPICTLSDDVVEPLIIYVKAHGGYASKDIKIVMNRDNQDLPMDAKMRSSDEVYVDEIEALRGEIKVMNENMEKVIEALVNLKEDVTKDVMDNVGKKLGLCRDTTNINKWSDDNELPLNKSLLDTYSAPKYKGMEECSSGKKILLNKVINISSLDTSNLPSGERLDSSCKQISGSKVPMRVYNRRTHRRATNSKDSTESVRSPINTRASHQRKVGQQLCSPYIAMEVGRKRQLKFDDARKTVVLCGPFVGCDISLTDVEAKIMNYIFREDFDDSLEVIRHSDDEYMTRFGLKGIGPYGYLSNQLLHSAVCNLRDDESRSWFLSPYFAAKVLSLPEDADKTFFETTKFTGQIWGFKESCKQSDCEKVFVPINDVDGEHWFLAVILMVEKTIEIWDSFPVRMKEREAMVLRIMNAIQHILTHEIDVEGFSIHGTKIPNFTLSTPLKVPKQPNTTDCGLFVIKFMEEYGSVFADYDESKWDSIKERCKLMFRLMMHPKNLLLPHMLAANNIGSVCVEEEHVDITFGSSGH</sequence>
<dbReference type="InterPro" id="IPR038765">
    <property type="entry name" value="Papain-like_cys_pep_sf"/>
</dbReference>
<comment type="caution">
    <text evidence="8">The sequence shown here is derived from an EMBL/GenBank/DDBJ whole genome shotgun (WGS) entry which is preliminary data.</text>
</comment>
<proteinExistence type="inferred from homology"/>
<evidence type="ECO:0000256" key="5">
    <source>
        <dbReference type="SAM" id="MobiDB-lite"/>
    </source>
</evidence>